<feature type="compositionally biased region" description="Low complexity" evidence="1">
    <location>
        <begin position="1"/>
        <end position="14"/>
    </location>
</feature>
<evidence type="ECO:0000313" key="2">
    <source>
        <dbReference type="EMBL" id="OBR90684.1"/>
    </source>
</evidence>
<dbReference type="PATRIC" id="fig|1353534.3.peg.3393"/>
<dbReference type="EMBL" id="LROS01000055">
    <property type="protein sequence ID" value="OBR90684.1"/>
    <property type="molecule type" value="Genomic_DNA"/>
</dbReference>
<sequence>MNNNNIETNNKSENLVYPMTTRSNTPTSASGSKERLRPWITIFPKG</sequence>
<feature type="region of interest" description="Disordered" evidence="1">
    <location>
        <begin position="1"/>
        <end position="46"/>
    </location>
</feature>
<comment type="caution">
    <text evidence="2">The sequence shown here is derived from an EMBL/GenBank/DDBJ whole genome shotgun (WGS) entry which is preliminary data.</text>
</comment>
<dbReference type="AlphaFoldDB" id="A0A1A6AKS9"/>
<name>A0A1A6AKS9_9CLOT</name>
<protein>
    <submittedName>
        <fullName evidence="2">Uncharacterized protein</fullName>
    </submittedName>
</protein>
<evidence type="ECO:0000313" key="3">
    <source>
        <dbReference type="Proteomes" id="UP000093954"/>
    </source>
</evidence>
<dbReference type="Proteomes" id="UP000093954">
    <property type="component" value="Unassembled WGS sequence"/>
</dbReference>
<evidence type="ECO:0000256" key="1">
    <source>
        <dbReference type="SAM" id="MobiDB-lite"/>
    </source>
</evidence>
<organism evidence="2 3">
    <name type="scientific">Clostridium ragsdalei P11</name>
    <dbReference type="NCBI Taxonomy" id="1353534"/>
    <lineage>
        <taxon>Bacteria</taxon>
        <taxon>Bacillati</taxon>
        <taxon>Bacillota</taxon>
        <taxon>Clostridia</taxon>
        <taxon>Eubacteriales</taxon>
        <taxon>Clostridiaceae</taxon>
        <taxon>Clostridium</taxon>
    </lineage>
</organism>
<gene>
    <name evidence="2" type="ORF">CLRAG_33320</name>
</gene>
<reference evidence="2 3" key="1">
    <citation type="journal article" date="2012" name="Front. Microbiol.">
        <title>Draft Genome Sequence of the Virulent Strain 01-B526 of the Fish Pathogen Aeromonas salmonicida.</title>
        <authorList>
            <person name="Charette S.J."/>
            <person name="Brochu F."/>
            <person name="Boyle B."/>
            <person name="Filion G."/>
            <person name="Tanaka K.H."/>
            <person name="Derome N."/>
        </authorList>
    </citation>
    <scope>NUCLEOTIDE SEQUENCE [LARGE SCALE GENOMIC DNA]</scope>
    <source>
        <strain evidence="2 3">P11</strain>
    </source>
</reference>
<keyword evidence="3" id="KW-1185">Reference proteome</keyword>
<feature type="compositionally biased region" description="Polar residues" evidence="1">
    <location>
        <begin position="20"/>
        <end position="31"/>
    </location>
</feature>
<proteinExistence type="predicted"/>
<accession>A0A1A6AKS9</accession>